<organism evidence="1 2">
    <name type="scientific">Mycobacterium phage AvadaKedavra</name>
    <dbReference type="NCBI Taxonomy" id="2593344"/>
    <lineage>
        <taxon>Viruses</taxon>
        <taxon>Duplodnaviria</taxon>
        <taxon>Heunggongvirae</taxon>
        <taxon>Uroviricota</taxon>
        <taxon>Caudoviricetes</taxon>
        <taxon>Vilmaviridae</taxon>
        <taxon>Lclasvirinae</taxon>
        <taxon>Bronvirus</taxon>
        <taxon>Bronvirus bron</taxon>
        <taxon>Mycobacterium virus Bron</taxon>
    </lineage>
</organism>
<name>A0A514U594_9CAUD</name>
<proteinExistence type="predicted"/>
<gene>
    <name evidence="1" type="primary">119</name>
    <name evidence="1" type="ORF">SEA_AVADAKEDAVRA_131</name>
</gene>
<evidence type="ECO:0000313" key="1">
    <source>
        <dbReference type="EMBL" id="QDK04123.1"/>
    </source>
</evidence>
<evidence type="ECO:0000313" key="2">
    <source>
        <dbReference type="Proteomes" id="UP000319042"/>
    </source>
</evidence>
<protein>
    <submittedName>
        <fullName evidence="1">Uncharacterized protein</fullName>
    </submittedName>
</protein>
<sequence length="73" mass="7782">MSTATRYHLCDTCACAIVNGDWSSFDLDTDAIDAFLETAGTLAHVGTHAYPGYWDCEACGQVAIGQAHVLETV</sequence>
<dbReference type="EMBL" id="MN096382">
    <property type="protein sequence ID" value="QDK04123.1"/>
    <property type="molecule type" value="Genomic_DNA"/>
</dbReference>
<dbReference type="Proteomes" id="UP000319042">
    <property type="component" value="Genome"/>
</dbReference>
<accession>A0A514U594</accession>
<reference evidence="1 2" key="1">
    <citation type="submission" date="2019-06" db="EMBL/GenBank/DDBJ databases">
        <authorList>
            <person name="Seegulam M.E."/>
            <person name="English Z.M."/>
            <person name="Heaney A.R."/>
            <person name="Hollman J.N."/>
            <person name="Hunter B.J."/>
            <person name="Klocke D.M."/>
            <person name="Tolsma S."/>
            <person name="Caruso S.M."/>
            <person name="Garlena R.A."/>
            <person name="Russell D.A."/>
            <person name="Pope W.H."/>
            <person name="Jacobs-Se D."/>
            <person name="Hatfull G.F."/>
        </authorList>
    </citation>
    <scope>NUCLEOTIDE SEQUENCE [LARGE SCALE GENOMIC DNA]</scope>
</reference>